<evidence type="ECO:0008006" key="4">
    <source>
        <dbReference type="Google" id="ProtNLM"/>
    </source>
</evidence>
<accession>A0ABU7MFA0</accession>
<keyword evidence="3" id="KW-1185">Reference proteome</keyword>
<dbReference type="Proteomes" id="UP001347146">
    <property type="component" value="Unassembled WGS sequence"/>
</dbReference>
<dbReference type="EMBL" id="JAZDUF010000004">
    <property type="protein sequence ID" value="MEE3851778.1"/>
    <property type="molecule type" value="Genomic_DNA"/>
</dbReference>
<dbReference type="PROSITE" id="PS51257">
    <property type="entry name" value="PROKAR_LIPOPROTEIN"/>
    <property type="match status" value="1"/>
</dbReference>
<protein>
    <recommendedName>
        <fullName evidence="4">Lipoprotein</fullName>
    </recommendedName>
</protein>
<dbReference type="RefSeq" id="WP_330433490.1">
    <property type="nucleotide sequence ID" value="NZ_JAZDUF010000004.1"/>
</dbReference>
<feature type="chain" id="PRO_5047299276" description="Lipoprotein" evidence="1">
    <location>
        <begin position="32"/>
        <end position="144"/>
    </location>
</feature>
<reference evidence="2 3" key="1">
    <citation type="submission" date="2024-01" db="EMBL/GenBank/DDBJ databases">
        <title>Draft genome sequence of Gordonia sp. LSe1-13.</title>
        <authorList>
            <person name="Suphannarot A."/>
            <person name="Mingma R."/>
        </authorList>
    </citation>
    <scope>NUCLEOTIDE SEQUENCE [LARGE SCALE GENOMIC DNA]</scope>
    <source>
        <strain evidence="2 3">LSe1-13</strain>
    </source>
</reference>
<name>A0ABU7MFA0_9ACTN</name>
<evidence type="ECO:0000313" key="2">
    <source>
        <dbReference type="EMBL" id="MEE3851778.1"/>
    </source>
</evidence>
<evidence type="ECO:0000313" key="3">
    <source>
        <dbReference type="Proteomes" id="UP001347146"/>
    </source>
</evidence>
<evidence type="ECO:0000256" key="1">
    <source>
        <dbReference type="SAM" id="SignalP"/>
    </source>
</evidence>
<organism evidence="2 3">
    <name type="scientific">Gordonia sesuvii</name>
    <dbReference type="NCBI Taxonomy" id="3116777"/>
    <lineage>
        <taxon>Bacteria</taxon>
        <taxon>Bacillati</taxon>
        <taxon>Actinomycetota</taxon>
        <taxon>Actinomycetes</taxon>
        <taxon>Mycobacteriales</taxon>
        <taxon>Gordoniaceae</taxon>
        <taxon>Gordonia</taxon>
    </lineage>
</organism>
<proteinExistence type="predicted"/>
<comment type="caution">
    <text evidence="2">The sequence shown here is derived from an EMBL/GenBank/DDBJ whole genome shotgun (WGS) entry which is preliminary data.</text>
</comment>
<gene>
    <name evidence="2" type="ORF">VZC37_15655</name>
</gene>
<feature type="signal peptide" evidence="1">
    <location>
        <begin position="1"/>
        <end position="31"/>
    </location>
</feature>
<keyword evidence="1" id="KW-0732">Signal</keyword>
<sequence length="144" mass="15934">MRKKKVVALAAAMLVLLLAGCIADSHDPADAAEIIQVELPASAQDTQSDIATGRDGTFVNLEFTIPTDTWNQYVAQYPTITLTQSEASCVECSYFSREERSGKPFYYGSDEIQINHNGEQQTTRKLTVIPDEATGRTWIIWSNS</sequence>